<gene>
    <name evidence="6" type="ORF">QF118_17570</name>
</gene>
<dbReference type="PROSITE" id="PS51257">
    <property type="entry name" value="PROKAR_LIPOPROTEIN"/>
    <property type="match status" value="1"/>
</dbReference>
<organism evidence="6 7">
    <name type="scientific">Tropicibacter oceani</name>
    <dbReference type="NCBI Taxonomy" id="3058420"/>
    <lineage>
        <taxon>Bacteria</taxon>
        <taxon>Pseudomonadati</taxon>
        <taxon>Pseudomonadota</taxon>
        <taxon>Alphaproteobacteria</taxon>
        <taxon>Rhodobacterales</taxon>
        <taxon>Roseobacteraceae</taxon>
        <taxon>Tropicibacter</taxon>
    </lineage>
</organism>
<keyword evidence="7" id="KW-1185">Reference proteome</keyword>
<keyword evidence="1 4" id="KW-0349">Heme</keyword>
<proteinExistence type="predicted"/>
<keyword evidence="2 4" id="KW-0479">Metal-binding</keyword>
<dbReference type="InterPro" id="IPR009056">
    <property type="entry name" value="Cyt_c-like_dom"/>
</dbReference>
<evidence type="ECO:0000256" key="3">
    <source>
        <dbReference type="ARBA" id="ARBA00023004"/>
    </source>
</evidence>
<dbReference type="PROSITE" id="PS51007">
    <property type="entry name" value="CYTC"/>
    <property type="match status" value="1"/>
</dbReference>
<evidence type="ECO:0000256" key="4">
    <source>
        <dbReference type="PROSITE-ProRule" id="PRU00433"/>
    </source>
</evidence>
<dbReference type="SUPFAM" id="SSF46626">
    <property type="entry name" value="Cytochrome c"/>
    <property type="match status" value="1"/>
</dbReference>
<evidence type="ECO:0000313" key="7">
    <source>
        <dbReference type="Proteomes" id="UP001241605"/>
    </source>
</evidence>
<dbReference type="InterPro" id="IPR036909">
    <property type="entry name" value="Cyt_c-like_dom_sf"/>
</dbReference>
<evidence type="ECO:0000256" key="1">
    <source>
        <dbReference type="ARBA" id="ARBA00022617"/>
    </source>
</evidence>
<evidence type="ECO:0000259" key="5">
    <source>
        <dbReference type="PROSITE" id="PS51007"/>
    </source>
</evidence>
<accession>A0ABY8QGF5</accession>
<sequence length="130" mass="14050">MVRISMALLALAAGCNPQPDDPVSGRALYDGYCVKCHGERGLGDGPMAAELPIAVADLSMLRESNGGVFPYEAVMTQIYGYPGRYHQGLMPEFGPVLEGQQIDWVSPSGQVVSTPRALVELVDYLEHLQQ</sequence>
<name>A0ABY8QGF5_9RHOB</name>
<protein>
    <submittedName>
        <fullName evidence="6">Cytochrome c</fullName>
    </submittedName>
</protein>
<reference evidence="6 7" key="1">
    <citation type="submission" date="2023-05" db="EMBL/GenBank/DDBJ databases">
        <title>YMD87, complete Genome.</title>
        <authorList>
            <person name="Zhang J."/>
            <person name="Xu X."/>
        </authorList>
    </citation>
    <scope>NUCLEOTIDE SEQUENCE [LARGE SCALE GENOMIC DNA]</scope>
    <source>
        <strain evidence="6 7">YMD87</strain>
    </source>
</reference>
<dbReference type="Proteomes" id="UP001241605">
    <property type="component" value="Chromosome"/>
</dbReference>
<dbReference type="EMBL" id="CP124616">
    <property type="protein sequence ID" value="WGW03704.1"/>
    <property type="molecule type" value="Genomic_DNA"/>
</dbReference>
<dbReference type="RefSeq" id="WP_282300334.1">
    <property type="nucleotide sequence ID" value="NZ_CP124616.1"/>
</dbReference>
<evidence type="ECO:0000256" key="2">
    <source>
        <dbReference type="ARBA" id="ARBA00022723"/>
    </source>
</evidence>
<keyword evidence="3 4" id="KW-0408">Iron</keyword>
<feature type="domain" description="Cytochrome c" evidence="5">
    <location>
        <begin position="20"/>
        <end position="129"/>
    </location>
</feature>
<dbReference type="Pfam" id="PF13442">
    <property type="entry name" value="Cytochrome_CBB3"/>
    <property type="match status" value="1"/>
</dbReference>
<dbReference type="Gene3D" id="1.10.760.10">
    <property type="entry name" value="Cytochrome c-like domain"/>
    <property type="match status" value="1"/>
</dbReference>
<evidence type="ECO:0000313" key="6">
    <source>
        <dbReference type="EMBL" id="WGW03704.1"/>
    </source>
</evidence>